<accession>A0A9P4QN31</accession>
<name>A0A9P4QN31_9PLEO</name>
<proteinExistence type="predicted"/>
<gene>
    <name evidence="3" type="ORF">EJ04DRAFT_478449</name>
</gene>
<keyword evidence="4" id="KW-1185">Reference proteome</keyword>
<dbReference type="Proteomes" id="UP000799444">
    <property type="component" value="Unassembled WGS sequence"/>
</dbReference>
<dbReference type="AlphaFoldDB" id="A0A9P4QN31"/>
<protein>
    <submittedName>
        <fullName evidence="3">HET-domain-containing protein</fullName>
    </submittedName>
</protein>
<sequence>MRLINADTLTLSTFHGSDVPPYAALSHTWGDSEITFLELRNLNMSLLNARIKIKSKAGYYKITKSCAQAREDGLQYVWIDTCCIDKSSSAELSEAINSMWRWYQNATVCYAYLDDSIDLISEKDLGRAKWFTRGWTLQELLAPQRLDFFIKGWNYVGSRASMKDKLARITGIDESTLITRNLEAVSLAKRMSWASRRVTTRLEDMAYCLLGIFDVNMPLLYGEGEKAFTRLQEEIMKDSEDQSLFCWRPPNASEIWDLDLILPIRPEEGRGIFARHPSEFSDAGAVRPSSSRGEPYTLTNKGVRMEIPI</sequence>
<dbReference type="PANTHER" id="PTHR10622">
    <property type="entry name" value="HET DOMAIN-CONTAINING PROTEIN"/>
    <property type="match status" value="1"/>
</dbReference>
<dbReference type="InterPro" id="IPR010730">
    <property type="entry name" value="HET"/>
</dbReference>
<feature type="domain" description="DUF8212" evidence="2">
    <location>
        <begin position="226"/>
        <end position="290"/>
    </location>
</feature>
<evidence type="ECO:0000313" key="3">
    <source>
        <dbReference type="EMBL" id="KAF2727826.1"/>
    </source>
</evidence>
<evidence type="ECO:0000313" key="4">
    <source>
        <dbReference type="Proteomes" id="UP000799444"/>
    </source>
</evidence>
<evidence type="ECO:0000259" key="2">
    <source>
        <dbReference type="Pfam" id="PF26640"/>
    </source>
</evidence>
<reference evidence="3" key="1">
    <citation type="journal article" date="2020" name="Stud. Mycol.">
        <title>101 Dothideomycetes genomes: a test case for predicting lifestyles and emergence of pathogens.</title>
        <authorList>
            <person name="Haridas S."/>
            <person name="Albert R."/>
            <person name="Binder M."/>
            <person name="Bloem J."/>
            <person name="Labutti K."/>
            <person name="Salamov A."/>
            <person name="Andreopoulos B."/>
            <person name="Baker S."/>
            <person name="Barry K."/>
            <person name="Bills G."/>
            <person name="Bluhm B."/>
            <person name="Cannon C."/>
            <person name="Castanera R."/>
            <person name="Culley D."/>
            <person name="Daum C."/>
            <person name="Ezra D."/>
            <person name="Gonzalez J."/>
            <person name="Henrissat B."/>
            <person name="Kuo A."/>
            <person name="Liang C."/>
            <person name="Lipzen A."/>
            <person name="Lutzoni F."/>
            <person name="Magnuson J."/>
            <person name="Mondo S."/>
            <person name="Nolan M."/>
            <person name="Ohm R."/>
            <person name="Pangilinan J."/>
            <person name="Park H.-J."/>
            <person name="Ramirez L."/>
            <person name="Alfaro M."/>
            <person name="Sun H."/>
            <person name="Tritt A."/>
            <person name="Yoshinaga Y."/>
            <person name="Zwiers L.-H."/>
            <person name="Turgeon B."/>
            <person name="Goodwin S."/>
            <person name="Spatafora J."/>
            <person name="Crous P."/>
            <person name="Grigoriev I."/>
        </authorList>
    </citation>
    <scope>NUCLEOTIDE SEQUENCE</scope>
    <source>
        <strain evidence="3">CBS 125425</strain>
    </source>
</reference>
<feature type="non-terminal residue" evidence="3">
    <location>
        <position position="309"/>
    </location>
</feature>
<dbReference type="InterPro" id="IPR058525">
    <property type="entry name" value="DUF8212"/>
</dbReference>
<dbReference type="OrthoDB" id="674604at2759"/>
<evidence type="ECO:0000259" key="1">
    <source>
        <dbReference type="Pfam" id="PF06985"/>
    </source>
</evidence>
<feature type="domain" description="Heterokaryon incompatibility" evidence="1">
    <location>
        <begin position="22"/>
        <end position="116"/>
    </location>
</feature>
<organism evidence="3 4">
    <name type="scientific">Polyplosphaeria fusca</name>
    <dbReference type="NCBI Taxonomy" id="682080"/>
    <lineage>
        <taxon>Eukaryota</taxon>
        <taxon>Fungi</taxon>
        <taxon>Dikarya</taxon>
        <taxon>Ascomycota</taxon>
        <taxon>Pezizomycotina</taxon>
        <taxon>Dothideomycetes</taxon>
        <taxon>Pleosporomycetidae</taxon>
        <taxon>Pleosporales</taxon>
        <taxon>Tetraplosphaeriaceae</taxon>
        <taxon>Polyplosphaeria</taxon>
    </lineage>
</organism>
<dbReference type="Pfam" id="PF26640">
    <property type="entry name" value="DUF8212"/>
    <property type="match status" value="1"/>
</dbReference>
<dbReference type="Pfam" id="PF06985">
    <property type="entry name" value="HET"/>
    <property type="match status" value="1"/>
</dbReference>
<comment type="caution">
    <text evidence="3">The sequence shown here is derived from an EMBL/GenBank/DDBJ whole genome shotgun (WGS) entry which is preliminary data.</text>
</comment>
<dbReference type="EMBL" id="ML996310">
    <property type="protein sequence ID" value="KAF2727826.1"/>
    <property type="molecule type" value="Genomic_DNA"/>
</dbReference>
<dbReference type="PANTHER" id="PTHR10622:SF10">
    <property type="entry name" value="HET DOMAIN-CONTAINING PROTEIN"/>
    <property type="match status" value="1"/>
</dbReference>